<gene>
    <name evidence="11" type="ORF">BK750_11870</name>
</gene>
<proteinExistence type="inferred from homology"/>
<dbReference type="GO" id="GO:0006531">
    <property type="term" value="P:aspartate metabolic process"/>
    <property type="evidence" value="ECO:0007669"/>
    <property type="project" value="InterPro"/>
</dbReference>
<evidence type="ECO:0000256" key="6">
    <source>
        <dbReference type="ARBA" id="ARBA00023239"/>
    </source>
</evidence>
<dbReference type="Proteomes" id="UP000194853">
    <property type="component" value="Unassembled WGS sequence"/>
</dbReference>
<dbReference type="InterPro" id="IPR024083">
    <property type="entry name" value="Fumarase/histidase_N"/>
</dbReference>
<evidence type="ECO:0000256" key="2">
    <source>
        <dbReference type="ARBA" id="ARBA00005596"/>
    </source>
</evidence>
<feature type="domain" description="Fumarate lyase N-terminal" evidence="9">
    <location>
        <begin position="15"/>
        <end position="344"/>
    </location>
</feature>
<protein>
    <recommendedName>
        <fullName evidence="4 7">Aspartate ammonia-lyase</fullName>
        <shortName evidence="8">Aspartase</shortName>
        <ecNumber evidence="3 7">4.3.1.1</ecNumber>
    </recommendedName>
</protein>
<reference evidence="11 12" key="1">
    <citation type="submission" date="2016-10" db="EMBL/GenBank/DDBJ databases">
        <title>Comparative genomics of Bacillus thuringiensis reveals a path to pathogens against multiple invertebrate hosts.</title>
        <authorList>
            <person name="Zheng J."/>
            <person name="Gao Q."/>
            <person name="Liu H."/>
            <person name="Peng D."/>
            <person name="Ruan L."/>
            <person name="Sun M."/>
        </authorList>
    </citation>
    <scope>NUCLEOTIDE SEQUENCE [LARGE SCALE GENOMIC DNA]</scope>
    <source>
        <strain evidence="11">BGSC 4CF1</strain>
    </source>
</reference>
<dbReference type="Gene3D" id="1.10.40.30">
    <property type="entry name" value="Fumarase/aspartase (C-terminal domain)"/>
    <property type="match status" value="1"/>
</dbReference>
<evidence type="ECO:0000259" key="10">
    <source>
        <dbReference type="Pfam" id="PF10415"/>
    </source>
</evidence>
<dbReference type="GO" id="GO:0006099">
    <property type="term" value="P:tricarboxylic acid cycle"/>
    <property type="evidence" value="ECO:0007669"/>
    <property type="project" value="InterPro"/>
</dbReference>
<dbReference type="Gene3D" id="1.10.275.10">
    <property type="entry name" value="Fumarase/aspartase (N-terminal domain)"/>
    <property type="match status" value="1"/>
</dbReference>
<sequence length="477" mass="52610">MIATKDIRIEKDFLGEKEVPSAAYYGVQTLRAVENFPITGYRIHPSLITAMAIVKKAAALANIDTGYLAKDIGYEIAEAAQEIVDGKFHDQFIVDPIQGGAGTSINMNTNEVIANRALERMGYEKGAYAKISPNTHVNMAQSTNDAFPTGIHIATLMMLEKLLITMEELHSAFRKKAKEFDHVIKMGRTHLQDAVPIRLGQEFEAYSRVLARDIKRIKQSRQHLYEVNMGATAVGTGLNANPMYIEQVVKHLRTFSGFPLVGAEHLVDATQNTDAYTEVSAALKVCMMNMSKIANDLRIMASGPRVGLAEIQLPARQPGSSIMPGKVNPVMAEVINQVAFQVIGNDHTICLASEAGQLELNVMEPVLVFNLIQSISIMNNGFRVFREYCIEGITANEELLKQYVEKSVGIITAVNPHIGYEVASRIAREAIETGKSVRELCLEHGVLTEEELDIILDPFEMTHPEIAGASLLKNKKM</sequence>
<dbReference type="InterPro" id="IPR008948">
    <property type="entry name" value="L-Aspartase-like"/>
</dbReference>
<dbReference type="GO" id="GO:0008797">
    <property type="term" value="F:aspartate ammonia-lyase activity"/>
    <property type="evidence" value="ECO:0007669"/>
    <property type="project" value="UniProtKB-UniRule"/>
</dbReference>
<dbReference type="NCBIfam" id="NF008909">
    <property type="entry name" value="PRK12273.1"/>
    <property type="match status" value="1"/>
</dbReference>
<dbReference type="InterPro" id="IPR000362">
    <property type="entry name" value="Fumarate_lyase_fam"/>
</dbReference>
<evidence type="ECO:0000313" key="11">
    <source>
        <dbReference type="EMBL" id="OUB70462.1"/>
    </source>
</evidence>
<accession>A0A9X6M7L1</accession>
<evidence type="ECO:0000256" key="4">
    <source>
        <dbReference type="ARBA" id="ARBA00016146"/>
    </source>
</evidence>
<keyword evidence="5" id="KW-0963">Cytoplasm</keyword>
<dbReference type="AlphaFoldDB" id="A0A9X6M7L1"/>
<dbReference type="Gene3D" id="1.20.200.10">
    <property type="entry name" value="Fumarase/aspartase (Central domain)"/>
    <property type="match status" value="1"/>
</dbReference>
<dbReference type="PRINTS" id="PR00145">
    <property type="entry name" value="ARGSUCLYASE"/>
</dbReference>
<comment type="similarity">
    <text evidence="2 8">Belongs to the class-II fumarase/aspartase family. Aspartase subfamily.</text>
</comment>
<evidence type="ECO:0000313" key="12">
    <source>
        <dbReference type="Proteomes" id="UP000194853"/>
    </source>
</evidence>
<dbReference type="InterPro" id="IPR020557">
    <property type="entry name" value="Fumarate_lyase_CS"/>
</dbReference>
<dbReference type="RefSeq" id="WP_086404045.1">
    <property type="nucleotide sequence ID" value="NZ_MOOS01000085.1"/>
</dbReference>
<dbReference type="CDD" id="cd01357">
    <property type="entry name" value="Aspartase"/>
    <property type="match status" value="1"/>
</dbReference>
<evidence type="ECO:0000256" key="8">
    <source>
        <dbReference type="RuleBase" id="RU362017"/>
    </source>
</evidence>
<evidence type="ECO:0000256" key="5">
    <source>
        <dbReference type="ARBA" id="ARBA00022490"/>
    </source>
</evidence>
<dbReference type="SUPFAM" id="SSF48557">
    <property type="entry name" value="L-aspartase-like"/>
    <property type="match status" value="1"/>
</dbReference>
<dbReference type="InterPro" id="IPR051546">
    <property type="entry name" value="Aspartate_Ammonia-Lyase"/>
</dbReference>
<name>A0A9X6M7L1_BACTJ</name>
<comment type="caution">
    <text evidence="11">The sequence shown here is derived from an EMBL/GenBank/DDBJ whole genome shotgun (WGS) entry which is preliminary data.</text>
</comment>
<dbReference type="PANTHER" id="PTHR42696:SF2">
    <property type="entry name" value="ASPARTATE AMMONIA-LYASE"/>
    <property type="match status" value="1"/>
</dbReference>
<dbReference type="InterPro" id="IPR018951">
    <property type="entry name" value="Fumarase_C_C"/>
</dbReference>
<dbReference type="InterPro" id="IPR022761">
    <property type="entry name" value="Fumarate_lyase_N"/>
</dbReference>
<dbReference type="PRINTS" id="PR00149">
    <property type="entry name" value="FUMRATELYASE"/>
</dbReference>
<dbReference type="FunFam" id="1.10.275.10:FF:000001">
    <property type="entry name" value="Fumarate hydratase, mitochondrial"/>
    <property type="match status" value="1"/>
</dbReference>
<evidence type="ECO:0000256" key="3">
    <source>
        <dbReference type="ARBA" id="ARBA00012992"/>
    </source>
</evidence>
<evidence type="ECO:0000256" key="7">
    <source>
        <dbReference type="NCBIfam" id="TIGR00839"/>
    </source>
</evidence>
<dbReference type="NCBIfam" id="NF011092">
    <property type="entry name" value="PRK14515.1"/>
    <property type="match status" value="1"/>
</dbReference>
<dbReference type="NCBIfam" id="TIGR00839">
    <property type="entry name" value="aspA"/>
    <property type="match status" value="1"/>
</dbReference>
<dbReference type="PANTHER" id="PTHR42696">
    <property type="entry name" value="ASPARTATE AMMONIA-LYASE"/>
    <property type="match status" value="1"/>
</dbReference>
<dbReference type="Pfam" id="PF00206">
    <property type="entry name" value="Lyase_1"/>
    <property type="match status" value="1"/>
</dbReference>
<dbReference type="InterPro" id="IPR004708">
    <property type="entry name" value="ApsA"/>
</dbReference>
<keyword evidence="6 8" id="KW-0456">Lyase</keyword>
<dbReference type="GO" id="GO:0005829">
    <property type="term" value="C:cytosol"/>
    <property type="evidence" value="ECO:0007669"/>
    <property type="project" value="TreeGrafter"/>
</dbReference>
<evidence type="ECO:0000259" key="9">
    <source>
        <dbReference type="Pfam" id="PF00206"/>
    </source>
</evidence>
<dbReference type="EC" id="4.3.1.1" evidence="3 7"/>
<feature type="domain" description="Fumarase C C-terminal" evidence="10">
    <location>
        <begin position="410"/>
        <end position="463"/>
    </location>
</feature>
<organism evidence="11 12">
    <name type="scientific">Bacillus thuringiensis subsp. jegathesan</name>
    <dbReference type="NCBI Taxonomy" id="56955"/>
    <lineage>
        <taxon>Bacteria</taxon>
        <taxon>Bacillati</taxon>
        <taxon>Bacillota</taxon>
        <taxon>Bacilli</taxon>
        <taxon>Bacillales</taxon>
        <taxon>Bacillaceae</taxon>
        <taxon>Bacillus</taxon>
        <taxon>Bacillus cereus group</taxon>
    </lineage>
</organism>
<dbReference type="FunFam" id="1.20.200.10:FF:000001">
    <property type="entry name" value="Fumarate hydratase, mitochondrial"/>
    <property type="match status" value="1"/>
</dbReference>
<dbReference type="FunFam" id="1.10.40.30:FF:000002">
    <property type="entry name" value="Fumarate hydratase class II"/>
    <property type="match status" value="1"/>
</dbReference>
<evidence type="ECO:0000256" key="1">
    <source>
        <dbReference type="ARBA" id="ARBA00001494"/>
    </source>
</evidence>
<comment type="catalytic activity">
    <reaction evidence="1 8">
        <text>L-aspartate = fumarate + NH4(+)</text>
        <dbReference type="Rhea" id="RHEA:16601"/>
        <dbReference type="ChEBI" id="CHEBI:28938"/>
        <dbReference type="ChEBI" id="CHEBI:29806"/>
        <dbReference type="ChEBI" id="CHEBI:29991"/>
        <dbReference type="EC" id="4.3.1.1"/>
    </reaction>
</comment>
<dbReference type="EMBL" id="MOOS01000085">
    <property type="protein sequence ID" value="OUB70462.1"/>
    <property type="molecule type" value="Genomic_DNA"/>
</dbReference>
<dbReference type="Pfam" id="PF10415">
    <property type="entry name" value="FumaraseC_C"/>
    <property type="match status" value="1"/>
</dbReference>
<dbReference type="PROSITE" id="PS00163">
    <property type="entry name" value="FUMARATE_LYASES"/>
    <property type="match status" value="1"/>
</dbReference>